<evidence type="ECO:0000313" key="3">
    <source>
        <dbReference type="EMBL" id="GAA4102311.1"/>
    </source>
</evidence>
<feature type="region of interest" description="Disordered" evidence="2">
    <location>
        <begin position="1"/>
        <end position="20"/>
    </location>
</feature>
<feature type="coiled-coil region" evidence="1">
    <location>
        <begin position="73"/>
        <end position="134"/>
    </location>
</feature>
<dbReference type="Proteomes" id="UP001500683">
    <property type="component" value="Unassembled WGS sequence"/>
</dbReference>
<sequence>MSPPVPPREPHMTHSTTRPTRTTVYQYAVIKSQLPDAVIEEMRRAHDCHNALVEIEHRHEQRIADAYAAHPDIASALKRLEDATAAVEAAEKAAAAERQAKRSQKVATETAEAVKAARAHRKEAAARVKELKRRLRNSPEVKPLLREADAQRRAEIKRTYATFTNGGLFWASYNEALSNFQAAVKRVQSDRRDGRPAGLRFRRWDGSGTIAVQLQRASGDRVTIAWSMTRRPAAGTGGGEPERPPVPVTLDGQGDVKTALTVKDTPSGLAYTAEIFNRGTESAHVAWTADLRKALEYADYNGDVTVTGSGGATAIFDAQAGTLHWEGELAGGDPYRSPQVLAAPTGKWRNVARILPASVLGDEERVTVHRGRKRSWDGIIEMRIGSGAYRNPDAYAIDTAEDWLRQEGAALIAERSGSEVVARHARLLLLTLAQQADETRLKGKNYMGTSRAKITKQIGLTAEELDAAAKVLVRLEKVSDLGDRWLLNGVTHQQLVRLPVVIHRPIPEDADVSMLLLTRQRVGATWKAFVSVVANVPAPEPRTEGPLAALHLGWRKLSDGAIRAGVVVGVPTTPGGDPDLKSWLRVHETWAEIVVPDDWQKSWAHYDSLRSIRDRNIEQLRAWLLERFTEHPWLREVLDPEGTLRQWRSPGRFAALALSMYHRPEGSERRVPTPSPDVPGADSQVWEKVARHLEEWRYQDKHLWTWEAHGRRKLVARRKSAYRQIAAWLTHETALVAVDEWSVRDVSRKPRAEDGDDPQMRAARVNRQFASPGLLRQFVRNAAEARGVTVTAPKLTGPAVHHACGGRLDADERVAGIMVWCPSCSRMVDQDVTTARRLAEAAKTSAG</sequence>
<dbReference type="EMBL" id="BAAAZG010000067">
    <property type="protein sequence ID" value="GAA4102311.1"/>
    <property type="molecule type" value="Genomic_DNA"/>
</dbReference>
<comment type="caution">
    <text evidence="3">The sequence shown here is derived from an EMBL/GenBank/DDBJ whole genome shotgun (WGS) entry which is preliminary data.</text>
</comment>
<protein>
    <recommendedName>
        <fullName evidence="5">Transposase</fullName>
    </recommendedName>
</protein>
<feature type="region of interest" description="Disordered" evidence="2">
    <location>
        <begin position="231"/>
        <end position="252"/>
    </location>
</feature>
<evidence type="ECO:0008006" key="5">
    <source>
        <dbReference type="Google" id="ProtNLM"/>
    </source>
</evidence>
<proteinExistence type="predicted"/>
<evidence type="ECO:0000256" key="1">
    <source>
        <dbReference type="SAM" id="Coils"/>
    </source>
</evidence>
<keyword evidence="4" id="KW-1185">Reference proteome</keyword>
<evidence type="ECO:0000256" key="2">
    <source>
        <dbReference type="SAM" id="MobiDB-lite"/>
    </source>
</evidence>
<gene>
    <name evidence="3" type="ORF">GCM10022214_80230</name>
</gene>
<reference evidence="4" key="1">
    <citation type="journal article" date="2019" name="Int. J. Syst. Evol. Microbiol.">
        <title>The Global Catalogue of Microorganisms (GCM) 10K type strain sequencing project: providing services to taxonomists for standard genome sequencing and annotation.</title>
        <authorList>
            <consortium name="The Broad Institute Genomics Platform"/>
            <consortium name="The Broad Institute Genome Sequencing Center for Infectious Disease"/>
            <person name="Wu L."/>
            <person name="Ma J."/>
        </authorList>
    </citation>
    <scope>NUCLEOTIDE SEQUENCE [LARGE SCALE GENOMIC DNA]</scope>
    <source>
        <strain evidence="4">JCM 16702</strain>
    </source>
</reference>
<accession>A0ABP7X1L0</accession>
<name>A0ABP7X1L0_9ACTN</name>
<organism evidence="3 4">
    <name type="scientific">Actinomadura miaoliensis</name>
    <dbReference type="NCBI Taxonomy" id="430685"/>
    <lineage>
        <taxon>Bacteria</taxon>
        <taxon>Bacillati</taxon>
        <taxon>Actinomycetota</taxon>
        <taxon>Actinomycetes</taxon>
        <taxon>Streptosporangiales</taxon>
        <taxon>Thermomonosporaceae</taxon>
        <taxon>Actinomadura</taxon>
    </lineage>
</organism>
<keyword evidence="1" id="KW-0175">Coiled coil</keyword>
<evidence type="ECO:0000313" key="4">
    <source>
        <dbReference type="Proteomes" id="UP001500683"/>
    </source>
</evidence>